<dbReference type="SUPFAM" id="SSF48239">
    <property type="entry name" value="Terpenoid cyclases/Protein prenyltransferases"/>
    <property type="match status" value="1"/>
</dbReference>
<evidence type="ECO:0000313" key="3">
    <source>
        <dbReference type="Proteomes" id="UP000597444"/>
    </source>
</evidence>
<reference evidence="2" key="1">
    <citation type="submission" date="2020-10" db="EMBL/GenBank/DDBJ databases">
        <title>Taxonomic study of unclassified bacteria belonging to the class Ktedonobacteria.</title>
        <authorList>
            <person name="Yabe S."/>
            <person name="Wang C.M."/>
            <person name="Zheng Y."/>
            <person name="Sakai Y."/>
            <person name="Cavaletti L."/>
            <person name="Monciardini P."/>
            <person name="Donadio S."/>
        </authorList>
    </citation>
    <scope>NUCLEOTIDE SEQUENCE</scope>
    <source>
        <strain evidence="2">ID150040</strain>
    </source>
</reference>
<accession>A0A8J3N411</accession>
<organism evidence="2 3">
    <name type="scientific">Reticulibacter mediterranei</name>
    <dbReference type="NCBI Taxonomy" id="2778369"/>
    <lineage>
        <taxon>Bacteria</taxon>
        <taxon>Bacillati</taxon>
        <taxon>Chloroflexota</taxon>
        <taxon>Ktedonobacteria</taxon>
        <taxon>Ktedonobacterales</taxon>
        <taxon>Reticulibacteraceae</taxon>
        <taxon>Reticulibacter</taxon>
    </lineage>
</organism>
<dbReference type="Gene3D" id="1.50.10.20">
    <property type="match status" value="1"/>
</dbReference>
<evidence type="ECO:0000259" key="1">
    <source>
        <dbReference type="Pfam" id="PF13243"/>
    </source>
</evidence>
<dbReference type="InterPro" id="IPR032696">
    <property type="entry name" value="SQ_cyclase_C"/>
</dbReference>
<protein>
    <recommendedName>
        <fullName evidence="1">Squalene cyclase C-terminal domain-containing protein</fullName>
    </recommendedName>
</protein>
<evidence type="ECO:0000313" key="2">
    <source>
        <dbReference type="EMBL" id="GHO97672.1"/>
    </source>
</evidence>
<dbReference type="AlphaFoldDB" id="A0A8J3N411"/>
<dbReference type="CDD" id="cd00688">
    <property type="entry name" value="ISOPREN_C2_like"/>
    <property type="match status" value="1"/>
</dbReference>
<keyword evidence="3" id="KW-1185">Reference proteome</keyword>
<name>A0A8J3N411_9CHLR</name>
<gene>
    <name evidence="2" type="ORF">KSF_077200</name>
</gene>
<feature type="domain" description="Squalene cyclase C-terminal" evidence="1">
    <location>
        <begin position="318"/>
        <end position="539"/>
    </location>
</feature>
<sequence length="579" mass="66707">MIALQTEALSYLHQLFPASSPFWERFRSYMRQYYQACIFEKRFVSGELPWRDYNENIAWTLATGKSSVSQAIIAGLVDLAGTEQYLLPFTKSLNFFNFSCQMFDDICDWKEDYLNRSPSLLLCGLLQEQPVEPKKQDLERIARELYYGGHMCAVLQLAIDAFDQATSVIPENVVSWHHLVSKLRERCEDLLTDIIKITESNRRRAAEQPEFHLEFPVPRTQCQQLAWQGLRYLVQQWQQGFSEVRHVMCFSYKHGFTGKSEFQYGDIFQRAVMAEILSDASQAFSLELQPVINYELNYFIEHRHHYGIEGWGYFPDLPELPPDADDLAQVMQVLLLNNRQEDVSRYCERPLRVLLEENRHNDGSFETWIIPAHNRTPEQERHADYAANAWGMGGDVDVMANVLYTLALYDETRFAEVIQSGTAYIEKQQAEDGRWVSTWYHGPFYGTYVCTRLLAKVRPSSPALERVQAFLQGSQHADGSWGMPEKEGDPLNTSLALLSWAYLTQLGKLEGAAPSVQKALMYLQQSYDEEGQCWPYQEYIRMQRPTHVLSYGSKSVTTAYVIKAAAAWQCLLHAPSLTS</sequence>
<dbReference type="EMBL" id="BNJK01000002">
    <property type="protein sequence ID" value="GHO97672.1"/>
    <property type="molecule type" value="Genomic_DNA"/>
</dbReference>
<dbReference type="InterPro" id="IPR008930">
    <property type="entry name" value="Terpenoid_cyclase/PrenylTrfase"/>
</dbReference>
<dbReference type="Proteomes" id="UP000597444">
    <property type="component" value="Unassembled WGS sequence"/>
</dbReference>
<dbReference type="Pfam" id="PF13243">
    <property type="entry name" value="SQHop_cyclase_C"/>
    <property type="match status" value="1"/>
</dbReference>
<proteinExistence type="predicted"/>
<comment type="caution">
    <text evidence="2">The sequence shown here is derived from an EMBL/GenBank/DDBJ whole genome shotgun (WGS) entry which is preliminary data.</text>
</comment>